<feature type="transmembrane region" description="Helical" evidence="1">
    <location>
        <begin position="90"/>
        <end position="107"/>
    </location>
</feature>
<keyword evidence="3" id="KW-1185">Reference proteome</keyword>
<feature type="transmembrane region" description="Helical" evidence="1">
    <location>
        <begin position="61"/>
        <end position="78"/>
    </location>
</feature>
<keyword evidence="1" id="KW-0472">Membrane</keyword>
<evidence type="ECO:0000256" key="1">
    <source>
        <dbReference type="SAM" id="Phobius"/>
    </source>
</evidence>
<dbReference type="Proteomes" id="UP000307164">
    <property type="component" value="Unassembled WGS sequence"/>
</dbReference>
<evidence type="ECO:0000313" key="2">
    <source>
        <dbReference type="EMBL" id="TMO75989.1"/>
    </source>
</evidence>
<protein>
    <submittedName>
        <fullName evidence="2">Uncharacterized protein</fullName>
    </submittedName>
</protein>
<comment type="caution">
    <text evidence="2">The sequence shown here is derived from an EMBL/GenBank/DDBJ whole genome shotgun (WGS) entry which is preliminary data.</text>
</comment>
<sequence>MVLFRTLAGLYAALFFEGLKRAVNVRLRWGGFIWVVGGALRRAFLNLGLKRTVNVRLRWGGFIWVVGGALCRAFYWGFKANDKRSPTVGWFYLGGAGLYAALFIDGLKRTVNVRLRWVSFNSDVGGALRRAFY</sequence>
<keyword evidence="1" id="KW-0812">Transmembrane</keyword>
<evidence type="ECO:0000313" key="3">
    <source>
        <dbReference type="Proteomes" id="UP000307164"/>
    </source>
</evidence>
<keyword evidence="1" id="KW-1133">Transmembrane helix</keyword>
<proteinExistence type="predicted"/>
<dbReference type="EMBL" id="PNBW01000033">
    <property type="protein sequence ID" value="TMO75989.1"/>
    <property type="molecule type" value="Genomic_DNA"/>
</dbReference>
<gene>
    <name evidence="2" type="ORF">CWC20_06975</name>
</gene>
<reference evidence="3" key="1">
    <citation type="submission" date="2019-06" db="EMBL/GenBank/DDBJ databases">
        <title>Co-occurence of chitin degradation, pigmentation and bioactivity in marine Pseudoalteromonas.</title>
        <authorList>
            <person name="Sonnenschein E.C."/>
            <person name="Bech P.K."/>
        </authorList>
    </citation>
    <scope>NUCLEOTIDE SEQUENCE [LARGE SCALE GENOMIC DNA]</scope>
    <source>
        <strain evidence="3">S3895</strain>
    </source>
</reference>
<accession>A0ABY2VZN6</accession>
<organism evidence="2 3">
    <name type="scientific">Pseudoalteromonas aurantia</name>
    <dbReference type="NCBI Taxonomy" id="43654"/>
    <lineage>
        <taxon>Bacteria</taxon>
        <taxon>Pseudomonadati</taxon>
        <taxon>Pseudomonadota</taxon>
        <taxon>Gammaproteobacteria</taxon>
        <taxon>Alteromonadales</taxon>
        <taxon>Pseudoalteromonadaceae</taxon>
        <taxon>Pseudoalteromonas</taxon>
    </lineage>
</organism>
<name>A0ABY2VZN6_9GAMM</name>